<name>A0ABQ9YAJ4_9EUKA</name>
<evidence type="ECO:0000313" key="1">
    <source>
        <dbReference type="EMBL" id="KAK2960729.1"/>
    </source>
</evidence>
<dbReference type="EMBL" id="JARBJD010000021">
    <property type="protein sequence ID" value="KAK2960729.1"/>
    <property type="molecule type" value="Genomic_DNA"/>
</dbReference>
<organism evidence="1 2">
    <name type="scientific">Blattamonas nauphoetae</name>
    <dbReference type="NCBI Taxonomy" id="2049346"/>
    <lineage>
        <taxon>Eukaryota</taxon>
        <taxon>Metamonada</taxon>
        <taxon>Preaxostyla</taxon>
        <taxon>Oxymonadida</taxon>
        <taxon>Blattamonas</taxon>
    </lineage>
</organism>
<protein>
    <recommendedName>
        <fullName evidence="3">Mediator complex subunit 5</fullName>
    </recommendedName>
</protein>
<proteinExistence type="predicted"/>
<keyword evidence="2" id="KW-1185">Reference proteome</keyword>
<dbReference type="Proteomes" id="UP001281761">
    <property type="component" value="Unassembled WGS sequence"/>
</dbReference>
<reference evidence="1 2" key="1">
    <citation type="journal article" date="2022" name="bioRxiv">
        <title>Genomics of Preaxostyla Flagellates Illuminates Evolutionary Transitions and the Path Towards Mitochondrial Loss.</title>
        <authorList>
            <person name="Novak L.V.F."/>
            <person name="Treitli S.C."/>
            <person name="Pyrih J."/>
            <person name="Halakuc P."/>
            <person name="Pipaliya S.V."/>
            <person name="Vacek V."/>
            <person name="Brzon O."/>
            <person name="Soukal P."/>
            <person name="Eme L."/>
            <person name="Dacks J.B."/>
            <person name="Karnkowska A."/>
            <person name="Elias M."/>
            <person name="Hampl V."/>
        </authorList>
    </citation>
    <scope>NUCLEOTIDE SEQUENCE [LARGE SCALE GENOMIC DNA]</scope>
    <source>
        <strain evidence="1">NAU3</strain>
        <tissue evidence="1">Gut</tissue>
    </source>
</reference>
<evidence type="ECO:0000313" key="2">
    <source>
        <dbReference type="Proteomes" id="UP001281761"/>
    </source>
</evidence>
<accession>A0ABQ9YAJ4</accession>
<evidence type="ECO:0008006" key="3">
    <source>
        <dbReference type="Google" id="ProtNLM"/>
    </source>
</evidence>
<gene>
    <name evidence="1" type="ORF">BLNAU_4384</name>
</gene>
<comment type="caution">
    <text evidence="1">The sequence shown here is derived from an EMBL/GenBank/DDBJ whole genome shotgun (WGS) entry which is preliminary data.</text>
</comment>
<sequence length="518" mass="58316">MSNSPENTLDISQDSVQVPLFLTTPTARFKSFEEASPFFVSLVKYVKEGHSLNTEALRKAQDVLTHLIGLLQDIRDVRPLIGKLVPPPNNNADGFTKAILTLVTTGHHSIGQTEHDLDDISRSSNLSTESVRQIVLEHVLQPVGPYISYCCQNRLIIQDDSIQQSLLTDVLIFFLKLASFTITRSLLSFESNYSTLLCQEKLLYHVQQHQHADLLVRTRGKADLRRLNEEGLADELETFGFWVDFTSSDIKQIRKDNTSLMASLIGAVNLEGSLFGFNSLFACLIESLHFLDCSIHTSDIDMQWCVHQKRGHMMDQNLQCNDEVIGHINYLKAMFAHLPPPEQVQVSNNVMITCAIQKLSFPSTMTDFYVSQSDPTVDQLIGGLPNVFAETLPPIFMKSFPGDVVMERAVRASFTDPNLLTFKLSAVALDSFIPEPHFETIYPLLLRGFHVSLISFDETHRGLKTDARLGVFIAYLLFTKERGRITLEIFKTHQPAKMSGFVDTAIFFVITTSKHKFA</sequence>